<dbReference type="InterPro" id="IPR058208">
    <property type="entry name" value="PACE"/>
</dbReference>
<evidence type="ECO:0000313" key="3">
    <source>
        <dbReference type="EMBL" id="TQL40716.1"/>
    </source>
</evidence>
<keyword evidence="1" id="KW-0812">Transmembrane</keyword>
<keyword evidence="1" id="KW-0472">Membrane</keyword>
<keyword evidence="1" id="KW-1133">Transmembrane helix</keyword>
<organism evidence="3 4">
    <name type="scientific">Leucobacter komagatae</name>
    <dbReference type="NCBI Taxonomy" id="55969"/>
    <lineage>
        <taxon>Bacteria</taxon>
        <taxon>Bacillati</taxon>
        <taxon>Actinomycetota</taxon>
        <taxon>Actinomycetes</taxon>
        <taxon>Micrococcales</taxon>
        <taxon>Microbacteriaceae</taxon>
        <taxon>Leucobacter</taxon>
    </lineage>
</organism>
<dbReference type="NCBIfam" id="NF033664">
    <property type="entry name" value="PACE_transport"/>
    <property type="match status" value="1"/>
</dbReference>
<evidence type="ECO:0000256" key="1">
    <source>
        <dbReference type="SAM" id="Phobius"/>
    </source>
</evidence>
<keyword evidence="4" id="KW-1185">Reference proteome</keyword>
<feature type="transmembrane region" description="Helical" evidence="1">
    <location>
        <begin position="76"/>
        <end position="98"/>
    </location>
</feature>
<dbReference type="Proteomes" id="UP000319094">
    <property type="component" value="Unassembled WGS sequence"/>
</dbReference>
<proteinExistence type="predicted"/>
<protein>
    <submittedName>
        <fullName evidence="3">Putative membrane protein</fullName>
    </submittedName>
</protein>
<dbReference type="InterPro" id="IPR007896">
    <property type="entry name" value="BTP_bacteria"/>
</dbReference>
<dbReference type="RefSeq" id="WP_141888787.1">
    <property type="nucleotide sequence ID" value="NZ_BAAAUY010000023.1"/>
</dbReference>
<feature type="domain" description="Chlorhexidine efflux transporter" evidence="2">
    <location>
        <begin position="70"/>
        <end position="132"/>
    </location>
</feature>
<dbReference type="Pfam" id="PF05232">
    <property type="entry name" value="BTP"/>
    <property type="match status" value="2"/>
</dbReference>
<feature type="transmembrane region" description="Helical" evidence="1">
    <location>
        <begin position="35"/>
        <end position="55"/>
    </location>
</feature>
<gene>
    <name evidence="3" type="ORF">FB468_3239</name>
</gene>
<dbReference type="EMBL" id="VFON01000002">
    <property type="protein sequence ID" value="TQL40716.1"/>
    <property type="molecule type" value="Genomic_DNA"/>
</dbReference>
<dbReference type="OrthoDB" id="1631120at2"/>
<reference evidence="3 4" key="1">
    <citation type="submission" date="2019-06" db="EMBL/GenBank/DDBJ databases">
        <title>Sequencing the genomes of 1000 actinobacteria strains.</title>
        <authorList>
            <person name="Klenk H.-P."/>
        </authorList>
    </citation>
    <scope>NUCLEOTIDE SEQUENCE [LARGE SCALE GENOMIC DNA]</scope>
    <source>
        <strain evidence="3 4">DSM 8803</strain>
    </source>
</reference>
<feature type="transmembrane region" description="Helical" evidence="1">
    <location>
        <begin position="110"/>
        <end position="131"/>
    </location>
</feature>
<feature type="transmembrane region" description="Helical" evidence="1">
    <location>
        <begin position="7"/>
        <end position="29"/>
    </location>
</feature>
<feature type="domain" description="Chlorhexidine efflux transporter" evidence="2">
    <location>
        <begin position="4"/>
        <end position="64"/>
    </location>
</feature>
<evidence type="ECO:0000259" key="2">
    <source>
        <dbReference type="Pfam" id="PF05232"/>
    </source>
</evidence>
<sequence>MSAVLRRIIYVVTYEVTAILFVSLALMALGHSGAGSGLVAIASSTVALLWNFVWTSLFEAWERRQASQTRTVRRRIAHAIGFEGGLVVFLIPLLAWILNVSLLDAFILELGILVFFLVYTFAFAWLFDIVLPPAKHAG</sequence>
<name>A0A542XY00_9MICO</name>
<comment type="caution">
    <text evidence="3">The sequence shown here is derived from an EMBL/GenBank/DDBJ whole genome shotgun (WGS) entry which is preliminary data.</text>
</comment>
<evidence type="ECO:0000313" key="4">
    <source>
        <dbReference type="Proteomes" id="UP000319094"/>
    </source>
</evidence>
<dbReference type="AlphaFoldDB" id="A0A542XY00"/>
<accession>A0A542XY00</accession>